<organism evidence="8 9">
    <name type="scientific">Insolitispirillum peregrinum</name>
    <dbReference type="NCBI Taxonomy" id="80876"/>
    <lineage>
        <taxon>Bacteria</taxon>
        <taxon>Pseudomonadati</taxon>
        <taxon>Pseudomonadota</taxon>
        <taxon>Alphaproteobacteria</taxon>
        <taxon>Rhodospirillales</taxon>
        <taxon>Novispirillaceae</taxon>
        <taxon>Insolitispirillum</taxon>
    </lineage>
</organism>
<keyword evidence="4 6" id="KW-1133">Transmembrane helix</keyword>
<feature type="transmembrane region" description="Helical" evidence="6">
    <location>
        <begin position="249"/>
        <end position="271"/>
    </location>
</feature>
<feature type="transmembrane region" description="Helical" evidence="6">
    <location>
        <begin position="75"/>
        <end position="93"/>
    </location>
</feature>
<dbReference type="AlphaFoldDB" id="A0A1N7LF62"/>
<dbReference type="STRING" id="80876.SAMN05421779_103291"/>
<feature type="transmembrane region" description="Helical" evidence="6">
    <location>
        <begin position="224"/>
        <end position="242"/>
    </location>
</feature>
<feature type="domain" description="EamA" evidence="7">
    <location>
        <begin position="5"/>
        <end position="149"/>
    </location>
</feature>
<dbReference type="Pfam" id="PF00892">
    <property type="entry name" value="EamA"/>
    <property type="match status" value="2"/>
</dbReference>
<comment type="subcellular location">
    <subcellularLocation>
        <location evidence="1">Cell membrane</location>
        <topology evidence="1">Multi-pass membrane protein</topology>
    </subcellularLocation>
</comment>
<evidence type="ECO:0000256" key="1">
    <source>
        <dbReference type="ARBA" id="ARBA00004651"/>
    </source>
</evidence>
<dbReference type="RefSeq" id="WP_076399905.1">
    <property type="nucleotide sequence ID" value="NZ_FTOA01000003.1"/>
</dbReference>
<keyword evidence="9" id="KW-1185">Reference proteome</keyword>
<dbReference type="SUPFAM" id="SSF103481">
    <property type="entry name" value="Multidrug resistance efflux transporter EmrE"/>
    <property type="match status" value="2"/>
</dbReference>
<reference evidence="8 9" key="1">
    <citation type="submission" date="2017-01" db="EMBL/GenBank/DDBJ databases">
        <authorList>
            <person name="Mah S.A."/>
            <person name="Swanson W.J."/>
            <person name="Moy G.W."/>
            <person name="Vacquier V.D."/>
        </authorList>
    </citation>
    <scope>NUCLEOTIDE SEQUENCE [LARGE SCALE GENOMIC DNA]</scope>
    <source>
        <strain evidence="8 9">DSM 11589</strain>
    </source>
</reference>
<evidence type="ECO:0000313" key="9">
    <source>
        <dbReference type="Proteomes" id="UP000185678"/>
    </source>
</evidence>
<feature type="transmembrane region" description="Helical" evidence="6">
    <location>
        <begin position="99"/>
        <end position="124"/>
    </location>
</feature>
<feature type="transmembrane region" description="Helical" evidence="6">
    <location>
        <begin position="161"/>
        <end position="183"/>
    </location>
</feature>
<dbReference type="InterPro" id="IPR000620">
    <property type="entry name" value="EamA_dom"/>
</dbReference>
<dbReference type="Proteomes" id="UP000185678">
    <property type="component" value="Unassembled WGS sequence"/>
</dbReference>
<name>A0A1N7LF62_9PROT</name>
<keyword evidence="2" id="KW-1003">Cell membrane</keyword>
<feature type="transmembrane region" description="Helical" evidence="6">
    <location>
        <begin position="195"/>
        <end position="218"/>
    </location>
</feature>
<feature type="domain" description="EamA" evidence="7">
    <location>
        <begin position="158"/>
        <end position="291"/>
    </location>
</feature>
<evidence type="ECO:0000259" key="7">
    <source>
        <dbReference type="Pfam" id="PF00892"/>
    </source>
</evidence>
<keyword evidence="3 6" id="KW-0812">Transmembrane</keyword>
<feature type="transmembrane region" description="Helical" evidence="6">
    <location>
        <begin position="131"/>
        <end position="149"/>
    </location>
</feature>
<feature type="transmembrane region" description="Helical" evidence="6">
    <location>
        <begin position="277"/>
        <end position="299"/>
    </location>
</feature>
<evidence type="ECO:0000256" key="5">
    <source>
        <dbReference type="ARBA" id="ARBA00023136"/>
    </source>
</evidence>
<proteinExistence type="predicted"/>
<evidence type="ECO:0000256" key="2">
    <source>
        <dbReference type="ARBA" id="ARBA00022475"/>
    </source>
</evidence>
<evidence type="ECO:0000313" key="8">
    <source>
        <dbReference type="EMBL" id="SIS72465.1"/>
    </source>
</evidence>
<dbReference type="GO" id="GO:0005886">
    <property type="term" value="C:plasma membrane"/>
    <property type="evidence" value="ECO:0007669"/>
    <property type="project" value="UniProtKB-SubCell"/>
</dbReference>
<evidence type="ECO:0000256" key="3">
    <source>
        <dbReference type="ARBA" id="ARBA00022692"/>
    </source>
</evidence>
<feature type="transmembrane region" description="Helical" evidence="6">
    <location>
        <begin position="43"/>
        <end position="63"/>
    </location>
</feature>
<evidence type="ECO:0000256" key="4">
    <source>
        <dbReference type="ARBA" id="ARBA00022989"/>
    </source>
</evidence>
<keyword evidence="5 6" id="KW-0472">Membrane</keyword>
<dbReference type="InterPro" id="IPR037185">
    <property type="entry name" value="EmrE-like"/>
</dbReference>
<evidence type="ECO:0000256" key="6">
    <source>
        <dbReference type="SAM" id="Phobius"/>
    </source>
</evidence>
<dbReference type="PANTHER" id="PTHR42920:SF5">
    <property type="entry name" value="EAMA DOMAIN-CONTAINING PROTEIN"/>
    <property type="match status" value="1"/>
</dbReference>
<dbReference type="InterPro" id="IPR051258">
    <property type="entry name" value="Diverse_Substrate_Transporter"/>
</dbReference>
<dbReference type="OrthoDB" id="9804865at2"/>
<dbReference type="EMBL" id="FTOA01000003">
    <property type="protein sequence ID" value="SIS72465.1"/>
    <property type="molecule type" value="Genomic_DNA"/>
</dbReference>
<dbReference type="PANTHER" id="PTHR42920">
    <property type="entry name" value="OS03G0707200 PROTEIN-RELATED"/>
    <property type="match status" value="1"/>
</dbReference>
<gene>
    <name evidence="8" type="ORF">SAMN05421779_103291</name>
</gene>
<protein>
    <submittedName>
        <fullName evidence="8">Threonine/homoserine efflux transporter RhtA</fullName>
    </submittedName>
</protein>
<accession>A0A1N7LF62</accession>
<sequence>MSRMTANLLLLLTAFIWGTAFVAQKLAFVGADGTAQLHNGVGPLTFTGTRFLIGALVVAPFAWREGRQQGGSFSVGDWLGFAVCGLALFAGSYAQQVGIILTTVSNAGFLTALYVPIVPVLALLVFKKRPYWVVWPAAACTAFGAFLLNNASLTAFGTGDLWVLVGALFWGCHVTVVGIVAARTQSPLRLAVSQFALAGVLGIVSGAIIEAPTLAAFQASTFELAYTGLLSVGVAFTLQVVGQSHTHPAAAAIILSSEMLFAAIAAAIVLGERMNGLQISGAALILGGIMAVEVMPLLMRRLKPL</sequence>